<dbReference type="Proteomes" id="UP000184526">
    <property type="component" value="Unassembled WGS sequence"/>
</dbReference>
<feature type="transmembrane region" description="Helical" evidence="1">
    <location>
        <begin position="69"/>
        <end position="89"/>
    </location>
</feature>
<feature type="transmembrane region" description="Helical" evidence="1">
    <location>
        <begin position="110"/>
        <end position="129"/>
    </location>
</feature>
<keyword evidence="1" id="KW-1133">Transmembrane helix</keyword>
<feature type="transmembrane region" description="Helical" evidence="1">
    <location>
        <begin position="141"/>
        <end position="159"/>
    </location>
</feature>
<keyword evidence="1" id="KW-0472">Membrane</keyword>
<proteinExistence type="predicted"/>
<dbReference type="OrthoDB" id="9789229at2"/>
<keyword evidence="1" id="KW-0812">Transmembrane</keyword>
<sequence length="180" mass="21384">MESIDFIMYFLFNFFLYGFIGWIIENAYCYFKNKHFQEDGFLNSPFKPMYAFAMAIIISVYSINPNTYGLILMCLVIPTSIEYITGVLMKHYFNKEYWDYSKVKFNFQGIICARFSVYWTLLTFVGVRYIQPYIINSLYELIMPIWIGLAPILLLGLLIDDIYTIKAFKIEFFKKNDNMA</sequence>
<feature type="transmembrane region" description="Helical" evidence="1">
    <location>
        <begin position="6"/>
        <end position="24"/>
    </location>
</feature>
<evidence type="ECO:0000256" key="1">
    <source>
        <dbReference type="SAM" id="Phobius"/>
    </source>
</evidence>
<name>A0A1M5UYS8_9CLOT</name>
<dbReference type="Pfam" id="PF06541">
    <property type="entry name" value="ABC_trans_CmpB"/>
    <property type="match status" value="1"/>
</dbReference>
<gene>
    <name evidence="2" type="ORF">SAMN02745196_01010</name>
</gene>
<keyword evidence="3" id="KW-1185">Reference proteome</keyword>
<dbReference type="InterPro" id="IPR010540">
    <property type="entry name" value="CmpB_TMEM229"/>
</dbReference>
<evidence type="ECO:0000313" key="3">
    <source>
        <dbReference type="Proteomes" id="UP000184526"/>
    </source>
</evidence>
<reference evidence="2 3" key="1">
    <citation type="submission" date="2016-11" db="EMBL/GenBank/DDBJ databases">
        <authorList>
            <person name="Jaros S."/>
            <person name="Januszkiewicz K."/>
            <person name="Wedrychowicz H."/>
        </authorList>
    </citation>
    <scope>NUCLEOTIDE SEQUENCE [LARGE SCALE GENOMIC DNA]</scope>
    <source>
        <strain evidence="2 3">DSM 3089</strain>
    </source>
</reference>
<accession>A0A1M5UYS8</accession>
<evidence type="ECO:0000313" key="2">
    <source>
        <dbReference type="EMBL" id="SHH68207.1"/>
    </source>
</evidence>
<dbReference type="EMBL" id="FQXP01000004">
    <property type="protein sequence ID" value="SHH68207.1"/>
    <property type="molecule type" value="Genomic_DNA"/>
</dbReference>
<feature type="transmembrane region" description="Helical" evidence="1">
    <location>
        <begin position="45"/>
        <end position="63"/>
    </location>
</feature>
<protein>
    <submittedName>
        <fullName evidence="2">Putative ABC-transporter type IV</fullName>
    </submittedName>
</protein>
<dbReference type="AlphaFoldDB" id="A0A1M5UYS8"/>
<organism evidence="2 3">
    <name type="scientific">Clostridium collagenovorans DSM 3089</name>
    <dbReference type="NCBI Taxonomy" id="1121306"/>
    <lineage>
        <taxon>Bacteria</taxon>
        <taxon>Bacillati</taxon>
        <taxon>Bacillota</taxon>
        <taxon>Clostridia</taxon>
        <taxon>Eubacteriales</taxon>
        <taxon>Clostridiaceae</taxon>
        <taxon>Clostridium</taxon>
    </lineage>
</organism>
<dbReference type="RefSeq" id="WP_084666092.1">
    <property type="nucleotide sequence ID" value="NZ_FQXP01000004.1"/>
</dbReference>